<dbReference type="EMBL" id="JAPQKH010000003">
    <property type="protein sequence ID" value="KAJ5108225.1"/>
    <property type="molecule type" value="Genomic_DNA"/>
</dbReference>
<reference evidence="3" key="1">
    <citation type="submission" date="2022-11" db="EMBL/GenBank/DDBJ databases">
        <authorList>
            <person name="Petersen C."/>
        </authorList>
    </citation>
    <scope>NUCLEOTIDE SEQUENCE</scope>
    <source>
        <strain evidence="3">IBT 30069</strain>
    </source>
</reference>
<gene>
    <name evidence="3" type="ORF">N7456_004900</name>
</gene>
<dbReference type="AlphaFoldDB" id="A0A9W9KJ16"/>
<feature type="compositionally biased region" description="Low complexity" evidence="1">
    <location>
        <begin position="273"/>
        <end position="289"/>
    </location>
</feature>
<name>A0A9W9KJ16_9EURO</name>
<feature type="compositionally biased region" description="Polar residues" evidence="1">
    <location>
        <begin position="245"/>
        <end position="258"/>
    </location>
</feature>
<sequence>MSQGNPSNFARHGSLTSSHATRKPLHTRVTNSARSSSRPGMKSNIPNTSARRVTNRATAFDMSRFEQLHLNATRTTTQSVIDREISPDLPHLARPDSNVANTNPSRAVGQITASGLSRFAFNSPSKTYLALRNDLVKQLNPQNALIRDTYDPTTIAHDILIAADKHPVIAGLNSHLIPLRSSIDVIRHSSDLATIRWDIIDPEILASTEPSAQQPVTPPRTPVSKDIYHSPDIGYLSPPRGVVQSPPTLERNASTSDIEQVDDDISEPVVIQTSPTPTRGSTSNTTSTGIDAVSSPRENFQCEWTNCHHPFSDIWSFRLHVARHHVLVNLTCGWANCDCDLYLSGFDLWEHVEKAHIESPG</sequence>
<evidence type="ECO:0000259" key="2">
    <source>
        <dbReference type="SMART" id="SM00355"/>
    </source>
</evidence>
<feature type="region of interest" description="Disordered" evidence="1">
    <location>
        <begin position="1"/>
        <end position="52"/>
    </location>
</feature>
<proteinExistence type="predicted"/>
<evidence type="ECO:0000313" key="4">
    <source>
        <dbReference type="Proteomes" id="UP001149165"/>
    </source>
</evidence>
<feature type="compositionally biased region" description="Polar residues" evidence="1">
    <location>
        <begin position="1"/>
        <end position="19"/>
    </location>
</feature>
<feature type="domain" description="C2H2-type" evidence="2">
    <location>
        <begin position="330"/>
        <end position="356"/>
    </location>
</feature>
<dbReference type="SMART" id="SM00355">
    <property type="entry name" value="ZnF_C2H2"/>
    <property type="match status" value="2"/>
</dbReference>
<dbReference type="Proteomes" id="UP001149165">
    <property type="component" value="Unassembled WGS sequence"/>
</dbReference>
<feature type="compositionally biased region" description="Polar residues" evidence="1">
    <location>
        <begin position="28"/>
        <end position="52"/>
    </location>
</feature>
<protein>
    <recommendedName>
        <fullName evidence="2">C2H2-type domain-containing protein</fullName>
    </recommendedName>
</protein>
<feature type="region of interest" description="Disordered" evidence="1">
    <location>
        <begin position="208"/>
        <end position="259"/>
    </location>
</feature>
<keyword evidence="4" id="KW-1185">Reference proteome</keyword>
<comment type="caution">
    <text evidence="3">The sequence shown here is derived from an EMBL/GenBank/DDBJ whole genome shotgun (WGS) entry which is preliminary data.</text>
</comment>
<feature type="domain" description="C2H2-type" evidence="2">
    <location>
        <begin position="300"/>
        <end position="324"/>
    </location>
</feature>
<dbReference type="InterPro" id="IPR013087">
    <property type="entry name" value="Znf_C2H2_type"/>
</dbReference>
<organism evidence="3 4">
    <name type="scientific">Penicillium angulare</name>
    <dbReference type="NCBI Taxonomy" id="116970"/>
    <lineage>
        <taxon>Eukaryota</taxon>
        <taxon>Fungi</taxon>
        <taxon>Dikarya</taxon>
        <taxon>Ascomycota</taxon>
        <taxon>Pezizomycotina</taxon>
        <taxon>Eurotiomycetes</taxon>
        <taxon>Eurotiomycetidae</taxon>
        <taxon>Eurotiales</taxon>
        <taxon>Aspergillaceae</taxon>
        <taxon>Penicillium</taxon>
    </lineage>
</organism>
<evidence type="ECO:0000313" key="3">
    <source>
        <dbReference type="EMBL" id="KAJ5108225.1"/>
    </source>
</evidence>
<reference evidence="3" key="2">
    <citation type="journal article" date="2023" name="IMA Fungus">
        <title>Comparative genomic study of the Penicillium genus elucidates a diverse pangenome and 15 lateral gene transfer events.</title>
        <authorList>
            <person name="Petersen C."/>
            <person name="Sorensen T."/>
            <person name="Nielsen M.R."/>
            <person name="Sondergaard T.E."/>
            <person name="Sorensen J.L."/>
            <person name="Fitzpatrick D.A."/>
            <person name="Frisvad J.C."/>
            <person name="Nielsen K.L."/>
        </authorList>
    </citation>
    <scope>NUCLEOTIDE SEQUENCE</scope>
    <source>
        <strain evidence="3">IBT 30069</strain>
    </source>
</reference>
<evidence type="ECO:0000256" key="1">
    <source>
        <dbReference type="SAM" id="MobiDB-lite"/>
    </source>
</evidence>
<dbReference type="OrthoDB" id="5424797at2759"/>
<feature type="region of interest" description="Disordered" evidence="1">
    <location>
        <begin position="271"/>
        <end position="292"/>
    </location>
</feature>
<accession>A0A9W9KJ16</accession>